<keyword evidence="3" id="KW-1185">Reference proteome</keyword>
<protein>
    <submittedName>
        <fullName evidence="2">Uncharacterized protein</fullName>
    </submittedName>
</protein>
<dbReference type="Proteomes" id="UP000677913">
    <property type="component" value="Unassembled WGS sequence"/>
</dbReference>
<feature type="region of interest" description="Disordered" evidence="1">
    <location>
        <begin position="78"/>
        <end position="103"/>
    </location>
</feature>
<name>A0A8J7WN71_9ACTN</name>
<gene>
    <name evidence="2" type="ORF">KGA66_07710</name>
</gene>
<evidence type="ECO:0000313" key="3">
    <source>
        <dbReference type="Proteomes" id="UP000677913"/>
    </source>
</evidence>
<proteinExistence type="predicted"/>
<dbReference type="EMBL" id="JAGSXH010000017">
    <property type="protein sequence ID" value="MBS2962924.1"/>
    <property type="molecule type" value="Genomic_DNA"/>
</dbReference>
<dbReference type="RefSeq" id="WP_211466119.1">
    <property type="nucleotide sequence ID" value="NZ_JAGSXH010000017.1"/>
</dbReference>
<accession>A0A8J7WN71</accession>
<evidence type="ECO:0000313" key="2">
    <source>
        <dbReference type="EMBL" id="MBS2962924.1"/>
    </source>
</evidence>
<comment type="caution">
    <text evidence="2">The sequence shown here is derived from an EMBL/GenBank/DDBJ whole genome shotgun (WGS) entry which is preliminary data.</text>
</comment>
<dbReference type="AlphaFoldDB" id="A0A8J7WN71"/>
<evidence type="ECO:0000256" key="1">
    <source>
        <dbReference type="SAM" id="MobiDB-lite"/>
    </source>
</evidence>
<reference evidence="2" key="1">
    <citation type="submission" date="2021-04" db="EMBL/GenBank/DDBJ databases">
        <title>Genome based classification of Actinospica acidithermotolerans sp. nov., an actinobacterium isolated from an Indonesian hot spring.</title>
        <authorList>
            <person name="Kusuma A.B."/>
            <person name="Putra K.E."/>
            <person name="Nafisah S."/>
            <person name="Loh J."/>
            <person name="Nouioui I."/>
            <person name="Goodfellow M."/>
        </authorList>
    </citation>
    <scope>NUCLEOTIDE SEQUENCE</scope>
    <source>
        <strain evidence="2">DSM 45618</strain>
    </source>
</reference>
<organism evidence="2 3">
    <name type="scientific">Actinocrinis puniceicyclus</name>
    <dbReference type="NCBI Taxonomy" id="977794"/>
    <lineage>
        <taxon>Bacteria</taxon>
        <taxon>Bacillati</taxon>
        <taxon>Actinomycetota</taxon>
        <taxon>Actinomycetes</taxon>
        <taxon>Catenulisporales</taxon>
        <taxon>Actinospicaceae</taxon>
        <taxon>Actinocrinis</taxon>
    </lineage>
</organism>
<sequence>MAGVLTERKRHPNAWPCCTGQQPAHPLEDPRDDIRRRFLRPACGITCSRRLIGLSLCQEFSTSLCMFAMELRRHRPRASPVDIGVQRGPRRDDLGDSSLDIPL</sequence>
<feature type="region of interest" description="Disordered" evidence="1">
    <location>
        <begin position="1"/>
        <end position="29"/>
    </location>
</feature>